<dbReference type="EMBL" id="CM009302">
    <property type="protein sequence ID" value="PNT07834.1"/>
    <property type="molecule type" value="Genomic_DNA"/>
</dbReference>
<evidence type="ECO:0000313" key="1">
    <source>
        <dbReference type="EMBL" id="PNT07834.1"/>
    </source>
</evidence>
<evidence type="ECO:0000313" key="2">
    <source>
        <dbReference type="Proteomes" id="UP000006729"/>
    </source>
</evidence>
<dbReference type="InParanoid" id="A0A2K1Y477"/>
<keyword evidence="2" id="KW-1185">Reference proteome</keyword>
<sequence>MSRIDRAFASPACHRQFPDMVLTRFSRGLSNHCQLVLGPTTQNWGWKPFRFFNGWVYHLRFMKDSEEFWRESCRQFPGRFSLVEKLSYVAIKLRGWNKMVFGNEDNR</sequence>
<dbReference type="PANTHER" id="PTHR33710">
    <property type="entry name" value="BNAC02G09200D PROTEIN"/>
    <property type="match status" value="1"/>
</dbReference>
<protein>
    <submittedName>
        <fullName evidence="1">Uncharacterized protein</fullName>
    </submittedName>
</protein>
<reference evidence="1 2" key="1">
    <citation type="journal article" date="2006" name="Science">
        <title>The genome of black cottonwood, Populus trichocarpa (Torr. &amp; Gray).</title>
        <authorList>
            <person name="Tuskan G.A."/>
            <person name="Difazio S."/>
            <person name="Jansson S."/>
            <person name="Bohlmann J."/>
            <person name="Grigoriev I."/>
            <person name="Hellsten U."/>
            <person name="Putnam N."/>
            <person name="Ralph S."/>
            <person name="Rombauts S."/>
            <person name="Salamov A."/>
            <person name="Schein J."/>
            <person name="Sterck L."/>
            <person name="Aerts A."/>
            <person name="Bhalerao R.R."/>
            <person name="Bhalerao R.P."/>
            <person name="Blaudez D."/>
            <person name="Boerjan W."/>
            <person name="Brun A."/>
            <person name="Brunner A."/>
            <person name="Busov V."/>
            <person name="Campbell M."/>
            <person name="Carlson J."/>
            <person name="Chalot M."/>
            <person name="Chapman J."/>
            <person name="Chen G.L."/>
            <person name="Cooper D."/>
            <person name="Coutinho P.M."/>
            <person name="Couturier J."/>
            <person name="Covert S."/>
            <person name="Cronk Q."/>
            <person name="Cunningham R."/>
            <person name="Davis J."/>
            <person name="Degroeve S."/>
            <person name="Dejardin A."/>
            <person name="Depamphilis C."/>
            <person name="Detter J."/>
            <person name="Dirks B."/>
            <person name="Dubchak I."/>
            <person name="Duplessis S."/>
            <person name="Ehlting J."/>
            <person name="Ellis B."/>
            <person name="Gendler K."/>
            <person name="Goodstein D."/>
            <person name="Gribskov M."/>
            <person name="Grimwood J."/>
            <person name="Groover A."/>
            <person name="Gunter L."/>
            <person name="Hamberger B."/>
            <person name="Heinze B."/>
            <person name="Helariutta Y."/>
            <person name="Henrissat B."/>
            <person name="Holligan D."/>
            <person name="Holt R."/>
            <person name="Huang W."/>
            <person name="Islam-Faridi N."/>
            <person name="Jones S."/>
            <person name="Jones-Rhoades M."/>
            <person name="Jorgensen R."/>
            <person name="Joshi C."/>
            <person name="Kangasjarvi J."/>
            <person name="Karlsson J."/>
            <person name="Kelleher C."/>
            <person name="Kirkpatrick R."/>
            <person name="Kirst M."/>
            <person name="Kohler A."/>
            <person name="Kalluri U."/>
            <person name="Larimer F."/>
            <person name="Leebens-Mack J."/>
            <person name="Leple J.C."/>
            <person name="Locascio P."/>
            <person name="Lou Y."/>
            <person name="Lucas S."/>
            <person name="Martin F."/>
            <person name="Montanini B."/>
            <person name="Napoli C."/>
            <person name="Nelson D.R."/>
            <person name="Nelson C."/>
            <person name="Nieminen K."/>
            <person name="Nilsson O."/>
            <person name="Pereda V."/>
            <person name="Peter G."/>
            <person name="Philippe R."/>
            <person name="Pilate G."/>
            <person name="Poliakov A."/>
            <person name="Razumovskaya J."/>
            <person name="Richardson P."/>
            <person name="Rinaldi C."/>
            <person name="Ritland K."/>
            <person name="Rouze P."/>
            <person name="Ryaboy D."/>
            <person name="Schmutz J."/>
            <person name="Schrader J."/>
            <person name="Segerman B."/>
            <person name="Shin H."/>
            <person name="Siddiqui A."/>
            <person name="Sterky F."/>
            <person name="Terry A."/>
            <person name="Tsai C.J."/>
            <person name="Uberbacher E."/>
            <person name="Unneberg P."/>
            <person name="Vahala J."/>
            <person name="Wall K."/>
            <person name="Wessler S."/>
            <person name="Yang G."/>
            <person name="Yin T."/>
            <person name="Douglas C."/>
            <person name="Marra M."/>
            <person name="Sandberg G."/>
            <person name="Van de Peer Y."/>
            <person name="Rokhsar D."/>
        </authorList>
    </citation>
    <scope>NUCLEOTIDE SEQUENCE [LARGE SCALE GENOMIC DNA]</scope>
    <source>
        <strain evidence="2">cv. Nisqually</strain>
    </source>
</reference>
<proteinExistence type="predicted"/>
<organism evidence="1 2">
    <name type="scientific">Populus trichocarpa</name>
    <name type="common">Western balsam poplar</name>
    <name type="synonym">Populus balsamifera subsp. trichocarpa</name>
    <dbReference type="NCBI Taxonomy" id="3694"/>
    <lineage>
        <taxon>Eukaryota</taxon>
        <taxon>Viridiplantae</taxon>
        <taxon>Streptophyta</taxon>
        <taxon>Embryophyta</taxon>
        <taxon>Tracheophyta</taxon>
        <taxon>Spermatophyta</taxon>
        <taxon>Magnoliopsida</taxon>
        <taxon>eudicotyledons</taxon>
        <taxon>Gunneridae</taxon>
        <taxon>Pentapetalae</taxon>
        <taxon>rosids</taxon>
        <taxon>fabids</taxon>
        <taxon>Malpighiales</taxon>
        <taxon>Salicaceae</taxon>
        <taxon>Saliceae</taxon>
        <taxon>Populus</taxon>
    </lineage>
</organism>
<gene>
    <name evidence="1" type="ORF">POPTR_013G112000</name>
</gene>
<accession>A0A2K1Y477</accession>
<dbReference type="AlphaFoldDB" id="A0A2K1Y477"/>
<name>A0A2K1Y477_POPTR</name>
<dbReference type="PANTHER" id="PTHR33710:SF86">
    <property type="entry name" value="VIRAL MOVEMENT PROTEIN"/>
    <property type="match status" value="1"/>
</dbReference>
<dbReference type="Proteomes" id="UP000006729">
    <property type="component" value="Chromosome 13"/>
</dbReference>